<dbReference type="PANTHER" id="PTHR37813">
    <property type="entry name" value="FELS-2 PROPHAGE PROTEIN"/>
    <property type="match status" value="1"/>
</dbReference>
<dbReference type="PANTHER" id="PTHR37813:SF1">
    <property type="entry name" value="FELS-2 PROPHAGE PROTEIN"/>
    <property type="match status" value="1"/>
</dbReference>
<protein>
    <submittedName>
        <fullName evidence="4">Putative bacteriophage tail protein/phage tail tape measure protein, TP901 family</fullName>
    </submittedName>
</protein>
<keyword evidence="2" id="KW-1133">Transmembrane helix</keyword>
<dbReference type="AlphaFoldDB" id="A0A3S4VL89"/>
<sequence>MSNNLAIGLVITAGVTGAVKGIRSVCNSFKILQDQSLSTSKKMGALAKTGVAGFAALASSVTATMGTIRGLADPAIKFESAMADVKKVVNFDTPAQFKEMGDDILKLTRTIPMAGEEIAAIVAAGGQSGVARENLLGYAKDAATMGVAFDMAAGDAGEAMATMANVLGKPITEMAQFGDVINHLSDNANAKAKDIVNVITRVGSDTRMLGLSEKQSAALGSTFLSMGKAPELAAQAVKGMSSSFLQLKAGEHAKELKQLGFTTKSFAAAMNKDAQGAISSFIEKVKQMPKDKQYPLLAKIFGKQYADDVLLLAQNTGEYNRQLGLLQETDEQGNLKYIGSMQREFENRSNTTENKLTKLKSSILELATKIGSAFLLVISSFVENITPVIYSITKWVETNPQIMEWVLTIGGGVAAVVGGLLTLHSAFSFVAAGLLPFIKAGKFLGGLLGNVLFSAISKLSLGIGYLMGYVIKGAMMFGKAILMMSRALLTNPIGLIITGIAVAAYLIYENWAKVGPWFSELWGKVSGVFSNAWSGITNFCSTAWTNISNFFTSGIGNITSAILSWSPLALFQQVFSSVLSWFGIDVPSKFMDFGRNMIDGLVNGIKNAWEEAKKIVSDLGDGIKGWFADKLGIHSPSRVFKGYGVNVVEGLAIGMDKSTSIAEAASDNLAGAVGLNGVTHNTGVLANYQPLNRADVMPQAARADNSVVVNFNPTINVNGGSNGDGNGVLNQVQQGLKMSLSEFEIMLKRVLDQQQRRAY</sequence>
<dbReference type="Pfam" id="PF10145">
    <property type="entry name" value="PhageMin_Tail"/>
    <property type="match status" value="1"/>
</dbReference>
<organism evidence="4 5">
    <name type="scientific">Haemophilus parainfluenzae</name>
    <dbReference type="NCBI Taxonomy" id="729"/>
    <lineage>
        <taxon>Bacteria</taxon>
        <taxon>Pseudomonadati</taxon>
        <taxon>Pseudomonadota</taxon>
        <taxon>Gammaproteobacteria</taxon>
        <taxon>Pasteurellales</taxon>
        <taxon>Pasteurellaceae</taxon>
        <taxon>Haemophilus</taxon>
    </lineage>
</organism>
<keyword evidence="2" id="KW-0472">Membrane</keyword>
<keyword evidence="1" id="KW-1188">Viral release from host cell</keyword>
<dbReference type="RefSeq" id="WP_126470413.1">
    <property type="nucleotide sequence ID" value="NZ_LR134481.1"/>
</dbReference>
<evidence type="ECO:0000259" key="3">
    <source>
        <dbReference type="Pfam" id="PF10145"/>
    </source>
</evidence>
<name>A0A3S4VL89_HAEPA</name>
<feature type="transmembrane region" description="Helical" evidence="2">
    <location>
        <begin position="370"/>
        <end position="393"/>
    </location>
</feature>
<evidence type="ECO:0000313" key="5">
    <source>
        <dbReference type="Proteomes" id="UP000268879"/>
    </source>
</evidence>
<dbReference type="EMBL" id="LR134481">
    <property type="protein sequence ID" value="VEI30310.1"/>
    <property type="molecule type" value="Genomic_DNA"/>
</dbReference>
<evidence type="ECO:0000256" key="2">
    <source>
        <dbReference type="SAM" id="Phobius"/>
    </source>
</evidence>
<reference evidence="4 5" key="1">
    <citation type="submission" date="2018-12" db="EMBL/GenBank/DDBJ databases">
        <authorList>
            <consortium name="Pathogen Informatics"/>
        </authorList>
    </citation>
    <scope>NUCLEOTIDE SEQUENCE [LARGE SCALE GENOMIC DNA]</scope>
    <source>
        <strain evidence="4 5">NCTC10665</strain>
    </source>
</reference>
<accession>A0A3S4VL89</accession>
<dbReference type="InterPro" id="IPR010090">
    <property type="entry name" value="Phage_tape_meas"/>
</dbReference>
<feature type="transmembrane region" description="Helical" evidence="2">
    <location>
        <begin position="447"/>
        <end position="467"/>
    </location>
</feature>
<dbReference type="NCBIfam" id="TIGR01760">
    <property type="entry name" value="tape_meas_TP901"/>
    <property type="match status" value="1"/>
</dbReference>
<dbReference type="Proteomes" id="UP000268879">
    <property type="component" value="Chromosome"/>
</dbReference>
<gene>
    <name evidence="4" type="ORF">NCTC10665_00859</name>
</gene>
<feature type="transmembrane region" description="Helical" evidence="2">
    <location>
        <begin position="405"/>
        <end position="427"/>
    </location>
</feature>
<feature type="domain" description="Phage tail tape measure protein" evidence="3">
    <location>
        <begin position="102"/>
        <end position="302"/>
    </location>
</feature>
<feature type="transmembrane region" description="Helical" evidence="2">
    <location>
        <begin position="488"/>
        <end position="508"/>
    </location>
</feature>
<evidence type="ECO:0000313" key="4">
    <source>
        <dbReference type="EMBL" id="VEI30310.1"/>
    </source>
</evidence>
<proteinExistence type="predicted"/>
<keyword evidence="2" id="KW-0812">Transmembrane</keyword>
<evidence type="ECO:0000256" key="1">
    <source>
        <dbReference type="ARBA" id="ARBA00022612"/>
    </source>
</evidence>